<dbReference type="AlphaFoldDB" id="A0A523XHK8"/>
<dbReference type="GO" id="GO:0097347">
    <property type="term" value="C:TAM protein secretion complex"/>
    <property type="evidence" value="ECO:0007669"/>
    <property type="project" value="TreeGrafter"/>
</dbReference>
<keyword evidence="3" id="KW-1133">Transmembrane helix</keyword>
<dbReference type="Pfam" id="PF04357">
    <property type="entry name" value="TamB"/>
    <property type="match status" value="1"/>
</dbReference>
<dbReference type="PANTHER" id="PTHR36985">
    <property type="entry name" value="TRANSLOCATION AND ASSEMBLY MODULE SUBUNIT TAMB"/>
    <property type="match status" value="1"/>
</dbReference>
<accession>A0A523XHK8</accession>
<reference evidence="6 7" key="1">
    <citation type="submission" date="2019-03" db="EMBL/GenBank/DDBJ databases">
        <title>Metabolic potential of uncultured bacteria and archaea associated with petroleum seepage in deep-sea sediments.</title>
        <authorList>
            <person name="Dong X."/>
            <person name="Hubert C."/>
        </authorList>
    </citation>
    <scope>NUCLEOTIDE SEQUENCE [LARGE SCALE GENOMIC DNA]</scope>
    <source>
        <strain evidence="6">E29_bin36</strain>
    </source>
</reference>
<evidence type="ECO:0000256" key="3">
    <source>
        <dbReference type="ARBA" id="ARBA00022989"/>
    </source>
</evidence>
<dbReference type="GO" id="GO:0009306">
    <property type="term" value="P:protein secretion"/>
    <property type="evidence" value="ECO:0007669"/>
    <property type="project" value="InterPro"/>
</dbReference>
<dbReference type="GO" id="GO:0005886">
    <property type="term" value="C:plasma membrane"/>
    <property type="evidence" value="ECO:0007669"/>
    <property type="project" value="InterPro"/>
</dbReference>
<evidence type="ECO:0000256" key="1">
    <source>
        <dbReference type="ARBA" id="ARBA00004167"/>
    </source>
</evidence>
<organism evidence="6 7">
    <name type="scientific">candidate division TA06 bacterium</name>
    <dbReference type="NCBI Taxonomy" id="2250710"/>
    <lineage>
        <taxon>Bacteria</taxon>
        <taxon>Bacteria division TA06</taxon>
    </lineage>
</organism>
<evidence type="ECO:0000259" key="5">
    <source>
        <dbReference type="Pfam" id="PF04357"/>
    </source>
</evidence>
<evidence type="ECO:0000256" key="4">
    <source>
        <dbReference type="ARBA" id="ARBA00023136"/>
    </source>
</evidence>
<evidence type="ECO:0000313" key="7">
    <source>
        <dbReference type="Proteomes" id="UP000315534"/>
    </source>
</evidence>
<protein>
    <recommendedName>
        <fullName evidence="5">Translocation and assembly module TamB C-terminal domain-containing protein</fullName>
    </recommendedName>
</protein>
<keyword evidence="4" id="KW-0472">Membrane</keyword>
<dbReference type="EMBL" id="SOIP01000466">
    <property type="protein sequence ID" value="TET78744.1"/>
    <property type="molecule type" value="Genomic_DNA"/>
</dbReference>
<dbReference type="PANTHER" id="PTHR36985:SF1">
    <property type="entry name" value="TRANSLOCATION AND ASSEMBLY MODULE SUBUNIT TAMB"/>
    <property type="match status" value="1"/>
</dbReference>
<evidence type="ECO:0000313" key="6">
    <source>
        <dbReference type="EMBL" id="TET78744.1"/>
    </source>
</evidence>
<feature type="non-terminal residue" evidence="6">
    <location>
        <position position="1"/>
    </location>
</feature>
<proteinExistence type="predicted"/>
<comment type="caution">
    <text evidence="6">The sequence shown here is derived from an EMBL/GenBank/DDBJ whole genome shotgun (WGS) entry which is preliminary data.</text>
</comment>
<dbReference type="Proteomes" id="UP000315534">
    <property type="component" value="Unassembled WGS sequence"/>
</dbReference>
<feature type="domain" description="Translocation and assembly module TamB C-terminal" evidence="5">
    <location>
        <begin position="133"/>
        <end position="478"/>
    </location>
</feature>
<gene>
    <name evidence="6" type="ORF">E3J38_08080</name>
</gene>
<comment type="subcellular location">
    <subcellularLocation>
        <location evidence="1">Membrane</location>
        <topology evidence="1">Single-pass membrane protein</topology>
    </subcellularLocation>
</comment>
<sequence length="478" mass="52957">IISLSYTKNLLKADKFIIYRNERKSTLSGYIPVNLAIRSKGPRILDSDMSLDADFNDVGVWIFFPLRNLFEVAEGRVDAKINVRGTPHNPNITGTMNVSSPRVLFRPTLTSATDVVGKLKLEGERLDVVSVSGKTKGGSVDVNGYLVFEALSYKDYEFNVKARNALVEGFKDVSAVVNADAVVRRGKDMVHTECDVEVIQSTLTVPFRTRTIPLAASKHNASYDLTIHGDRNIFLSNRDADLEMGADVRVRWRPGTMVLSGVMDIVGGRFYYLGFTQPFDVKTGEFRFSNAPELNPSVDVEAEATVIDPFKPPDPDSNKVLPDIITLTVAGTMLEPEFHLSSPDPELSETDLLLLLSLGFTTGRGANGNVSGEELIAKTGGDLSLAILQNIVMRELERTTGLHEIRFKSELFGPERSARLTVGKYVRKGVYVSYSHDLFAGAKDEYKVEYYLWKGSSIVGSRDEEGRYNLGLGFKVRY</sequence>
<evidence type="ECO:0000256" key="2">
    <source>
        <dbReference type="ARBA" id="ARBA00022692"/>
    </source>
</evidence>
<name>A0A523XHK8_UNCT6</name>
<dbReference type="InterPro" id="IPR007452">
    <property type="entry name" value="TamB_C"/>
</dbReference>
<keyword evidence="2" id="KW-0812">Transmembrane</keyword>